<dbReference type="InterPro" id="IPR013780">
    <property type="entry name" value="Glyco_hydro_b"/>
</dbReference>
<dbReference type="Gene3D" id="2.60.40.10">
    <property type="entry name" value="Immunoglobulins"/>
    <property type="match status" value="1"/>
</dbReference>
<proteinExistence type="inferred from homology"/>
<feature type="domain" description="Glycosyl hydrolase family 13 catalytic" evidence="6">
    <location>
        <begin position="93"/>
        <end position="471"/>
    </location>
</feature>
<evidence type="ECO:0000259" key="6">
    <source>
        <dbReference type="SMART" id="SM00642"/>
    </source>
</evidence>
<dbReference type="PANTHER" id="PTHR43651">
    <property type="entry name" value="1,4-ALPHA-GLUCAN-BRANCHING ENZYME"/>
    <property type="match status" value="1"/>
</dbReference>
<protein>
    <recommendedName>
        <fullName evidence="3">1,4-alpha-glucan branching enzyme</fullName>
        <ecNumber evidence="3">2.4.1.18</ecNumber>
    </recommendedName>
</protein>
<dbReference type="FunFam" id="3.20.20.80:FF:000001">
    <property type="entry name" value="1,4-alpha-glucan branching enzyme"/>
    <property type="match status" value="1"/>
</dbReference>
<keyword evidence="4" id="KW-0808">Transferase</keyword>
<evidence type="ECO:0000256" key="2">
    <source>
        <dbReference type="ARBA" id="ARBA00009000"/>
    </source>
</evidence>
<dbReference type="GO" id="GO:0005737">
    <property type="term" value="C:cytoplasm"/>
    <property type="evidence" value="ECO:0007669"/>
    <property type="project" value="TreeGrafter"/>
</dbReference>
<evidence type="ECO:0000256" key="1">
    <source>
        <dbReference type="ARBA" id="ARBA00000826"/>
    </source>
</evidence>
<dbReference type="Proteomes" id="UP000524246">
    <property type="component" value="Unassembled WGS sequence"/>
</dbReference>
<dbReference type="EC" id="2.4.1.18" evidence="3"/>
<evidence type="ECO:0000313" key="8">
    <source>
        <dbReference type="Proteomes" id="UP000524246"/>
    </source>
</evidence>
<evidence type="ECO:0000256" key="3">
    <source>
        <dbReference type="ARBA" id="ARBA00012541"/>
    </source>
</evidence>
<dbReference type="PIRSF" id="PIRSF000463">
    <property type="entry name" value="GlgB"/>
    <property type="match status" value="1"/>
</dbReference>
<gene>
    <name evidence="7" type="ORF">GYA55_11420</name>
</gene>
<dbReference type="GO" id="GO:0003844">
    <property type="term" value="F:1,4-alpha-glucan branching enzyme activity"/>
    <property type="evidence" value="ECO:0007669"/>
    <property type="project" value="UniProtKB-EC"/>
</dbReference>
<dbReference type="CDD" id="cd11321">
    <property type="entry name" value="AmyAc_bac_euk_BE"/>
    <property type="match status" value="1"/>
</dbReference>
<dbReference type="Gene3D" id="2.60.40.1180">
    <property type="entry name" value="Golgi alpha-mannosidase II"/>
    <property type="match status" value="1"/>
</dbReference>
<dbReference type="GO" id="GO:0005978">
    <property type="term" value="P:glycogen biosynthetic process"/>
    <property type="evidence" value="ECO:0007669"/>
    <property type="project" value="InterPro"/>
</dbReference>
<feature type="non-terminal residue" evidence="7">
    <location>
        <position position="1"/>
    </location>
</feature>
<dbReference type="Gene3D" id="3.20.20.80">
    <property type="entry name" value="Glycosidases"/>
    <property type="match status" value="1"/>
</dbReference>
<dbReference type="EMBL" id="JAAZON010000520">
    <property type="protein sequence ID" value="NMC63762.1"/>
    <property type="molecule type" value="Genomic_DNA"/>
</dbReference>
<dbReference type="SUPFAM" id="SSF51011">
    <property type="entry name" value="Glycosyl hydrolase domain"/>
    <property type="match status" value="1"/>
</dbReference>
<evidence type="ECO:0000256" key="4">
    <source>
        <dbReference type="ARBA" id="ARBA00022679"/>
    </source>
</evidence>
<evidence type="ECO:0000256" key="5">
    <source>
        <dbReference type="PIRSR" id="PIRSR000463-1"/>
    </source>
</evidence>
<dbReference type="InterPro" id="IPR017853">
    <property type="entry name" value="GH"/>
</dbReference>
<comment type="similarity">
    <text evidence="2">Belongs to the glycosyl hydrolase 13 family. GlgB subfamily.</text>
</comment>
<comment type="caution">
    <text evidence="7">The sequence shown here is derived from an EMBL/GenBank/DDBJ whole genome shotgun (WGS) entry which is preliminary data.</text>
</comment>
<name>A0A7X9IL10_9DELT</name>
<dbReference type="PANTHER" id="PTHR43651:SF3">
    <property type="entry name" value="1,4-ALPHA-GLUCAN-BRANCHING ENZYME"/>
    <property type="match status" value="1"/>
</dbReference>
<evidence type="ECO:0000313" key="7">
    <source>
        <dbReference type="EMBL" id="NMC63762.1"/>
    </source>
</evidence>
<dbReference type="InterPro" id="IPR006048">
    <property type="entry name" value="A-amylase/branching_C"/>
</dbReference>
<dbReference type="SMART" id="SM00642">
    <property type="entry name" value="Aamy"/>
    <property type="match status" value="1"/>
</dbReference>
<comment type="catalytic activity">
    <reaction evidence="1">
        <text>Transfers a segment of a (1-&gt;4)-alpha-D-glucan chain to a primary hydroxy group in a similar glucan chain.</text>
        <dbReference type="EC" id="2.4.1.18"/>
    </reaction>
</comment>
<dbReference type="InterPro" id="IPR037439">
    <property type="entry name" value="Branching_enzy"/>
</dbReference>
<dbReference type="Pfam" id="PF00128">
    <property type="entry name" value="Alpha-amylase"/>
    <property type="match status" value="1"/>
</dbReference>
<dbReference type="InterPro" id="IPR013783">
    <property type="entry name" value="Ig-like_fold"/>
</dbReference>
<feature type="active site" description="Proton donor" evidence="5">
    <location>
        <position position="293"/>
    </location>
</feature>
<dbReference type="AlphaFoldDB" id="A0A7X9IL10"/>
<reference evidence="7 8" key="1">
    <citation type="journal article" date="2020" name="Biotechnol. Biofuels">
        <title>New insights from the biogas microbiome by comprehensive genome-resolved metagenomics of nearly 1600 species originating from multiple anaerobic digesters.</title>
        <authorList>
            <person name="Campanaro S."/>
            <person name="Treu L."/>
            <person name="Rodriguez-R L.M."/>
            <person name="Kovalovszki A."/>
            <person name="Ziels R.M."/>
            <person name="Maus I."/>
            <person name="Zhu X."/>
            <person name="Kougias P.G."/>
            <person name="Basile A."/>
            <person name="Luo G."/>
            <person name="Schluter A."/>
            <person name="Konstantinidis K.T."/>
            <person name="Angelidaki I."/>
        </authorList>
    </citation>
    <scope>NUCLEOTIDE SEQUENCE [LARGE SCALE GENOMIC DNA]</scope>
    <source>
        <strain evidence="7">AS27yjCOA_65</strain>
    </source>
</reference>
<dbReference type="GO" id="GO:0043169">
    <property type="term" value="F:cation binding"/>
    <property type="evidence" value="ECO:0007669"/>
    <property type="project" value="InterPro"/>
</dbReference>
<dbReference type="SUPFAM" id="SSF51445">
    <property type="entry name" value="(Trans)glycosidases"/>
    <property type="match status" value="1"/>
</dbReference>
<feature type="active site" description="Nucleophile" evidence="5">
    <location>
        <position position="240"/>
    </location>
</feature>
<sequence>ALHHVRSGIWELELPLSTLSHEDLYRLLIEWPGGAGERLPAWGRRIVQDSNTHIFSAQVWEPPNPYKWNITDFSRNAEALLIYEAHIGMSQEEKKVGTYNEFREKILPHIARCGYNCIQLMAIQEHPYYASFGYQVSNFFAPCSRFGTPDELKALIDAAHEMGIAVFLDLVHSHAVKNEVEGLSRFDGTLYQYFHDGDRLDHPVWDSRLFNYGKTEVLHFLLSNVRYWIDEFKFDGLRFDGVTSMLYYDHGLGEPFSSYEKYFNGRVDMDALCYLALANKLAHQCGNITTIAEDVSCLPGLAVQREFGGVGFDYRLAMGIPDFWIHTLSSKSDDQWHVENMFHALTNRRSDEKTISYAESHDQALVGDKTIIFRLLDSAMYYKMRIDQQDYLIERGMSLHRLIRLITLTTASFGYLNFMGNEFGHPEWIDFPRPGNNWSYDHARRIWSLMTDPSLQYHRLLQFDNDMISFCRTNEIFKDPGPWKIYSHVDNQLLGFSRSDHLFFFNFNPTRSFSPFEMALEEDTYELVFETDAPKYGGAGRFERGKCIDTEQREVDFKVLHFLKFEFPPRTAVVFKAKHREKRYRNVIREERFKVPFLK</sequence>
<dbReference type="Pfam" id="PF02806">
    <property type="entry name" value="Alpha-amylase_C"/>
    <property type="match status" value="1"/>
</dbReference>
<organism evidence="7 8">
    <name type="scientific">SAR324 cluster bacterium</name>
    <dbReference type="NCBI Taxonomy" id="2024889"/>
    <lineage>
        <taxon>Bacteria</taxon>
        <taxon>Deltaproteobacteria</taxon>
        <taxon>SAR324 cluster</taxon>
    </lineage>
</organism>
<accession>A0A7X9IL10</accession>
<dbReference type="InterPro" id="IPR006047">
    <property type="entry name" value="GH13_cat_dom"/>
</dbReference>